<sequence>MEIVETEDHNNKKKESDSERQNEESEMSESDEIRIINAQINKIYLIYEVLNVNSNLPQIRASDTYLTNIQDAKLHRTKPAKGMGYTAGKSSISIFMINNQEEKINLNTGEY</sequence>
<evidence type="ECO:0000313" key="3">
    <source>
        <dbReference type="Proteomes" id="UP000765509"/>
    </source>
</evidence>
<dbReference type="EMBL" id="AVOT02020987">
    <property type="protein sequence ID" value="MBW0509523.1"/>
    <property type="molecule type" value="Genomic_DNA"/>
</dbReference>
<organism evidence="2 3">
    <name type="scientific">Austropuccinia psidii MF-1</name>
    <dbReference type="NCBI Taxonomy" id="1389203"/>
    <lineage>
        <taxon>Eukaryota</taxon>
        <taxon>Fungi</taxon>
        <taxon>Dikarya</taxon>
        <taxon>Basidiomycota</taxon>
        <taxon>Pucciniomycotina</taxon>
        <taxon>Pucciniomycetes</taxon>
        <taxon>Pucciniales</taxon>
        <taxon>Sphaerophragmiaceae</taxon>
        <taxon>Austropuccinia</taxon>
    </lineage>
</organism>
<name>A0A9Q3DX43_9BASI</name>
<feature type="compositionally biased region" description="Basic and acidic residues" evidence="1">
    <location>
        <begin position="1"/>
        <end position="23"/>
    </location>
</feature>
<evidence type="ECO:0000313" key="2">
    <source>
        <dbReference type="EMBL" id="MBW0509523.1"/>
    </source>
</evidence>
<feature type="region of interest" description="Disordered" evidence="1">
    <location>
        <begin position="1"/>
        <end position="30"/>
    </location>
</feature>
<gene>
    <name evidence="2" type="ORF">O181_049238</name>
</gene>
<dbReference type="Proteomes" id="UP000765509">
    <property type="component" value="Unassembled WGS sequence"/>
</dbReference>
<keyword evidence="3" id="KW-1185">Reference proteome</keyword>
<accession>A0A9Q3DX43</accession>
<reference evidence="2" key="1">
    <citation type="submission" date="2021-03" db="EMBL/GenBank/DDBJ databases">
        <title>Draft genome sequence of rust myrtle Austropuccinia psidii MF-1, a brazilian biotype.</title>
        <authorList>
            <person name="Quecine M.C."/>
            <person name="Pachon D.M.R."/>
            <person name="Bonatelli M.L."/>
            <person name="Correr F.H."/>
            <person name="Franceschini L.M."/>
            <person name="Leite T.F."/>
            <person name="Margarido G.R.A."/>
            <person name="Almeida C.A."/>
            <person name="Ferrarezi J.A."/>
            <person name="Labate C.A."/>
        </authorList>
    </citation>
    <scope>NUCLEOTIDE SEQUENCE</scope>
    <source>
        <strain evidence="2">MF-1</strain>
    </source>
</reference>
<dbReference type="AlphaFoldDB" id="A0A9Q3DX43"/>
<protein>
    <submittedName>
        <fullName evidence="2">Uncharacterized protein</fullName>
    </submittedName>
</protein>
<comment type="caution">
    <text evidence="2">The sequence shown here is derived from an EMBL/GenBank/DDBJ whole genome shotgun (WGS) entry which is preliminary data.</text>
</comment>
<evidence type="ECO:0000256" key="1">
    <source>
        <dbReference type="SAM" id="MobiDB-lite"/>
    </source>
</evidence>
<proteinExistence type="predicted"/>